<dbReference type="RefSeq" id="YP_009300873.1">
    <property type="nucleotide sequence ID" value="NC_031227.1"/>
</dbReference>
<evidence type="ECO:0000313" key="3">
    <source>
        <dbReference type="Proteomes" id="UP000201509"/>
    </source>
</evidence>
<proteinExistence type="predicted"/>
<protein>
    <submittedName>
        <fullName evidence="2">Matrix protein</fullName>
    </submittedName>
</protein>
<dbReference type="KEGG" id="vg:29122499"/>
<dbReference type="Proteomes" id="UP000201509">
    <property type="component" value="Segment"/>
</dbReference>
<gene>
    <name evidence="2" type="primary">M</name>
</gene>
<organism evidence="2 3">
    <name type="scientific">Wuhan Insect virus 5</name>
    <dbReference type="NCBI Taxonomy" id="1608110"/>
    <lineage>
        <taxon>Viruses</taxon>
        <taxon>Riboviria</taxon>
        <taxon>Orthornavirae</taxon>
        <taxon>Negarnaviricota</taxon>
        <taxon>Haploviricotina</taxon>
        <taxon>Monjiviricetes</taxon>
        <taxon>Mononegavirales</taxon>
        <taxon>Rhabdoviridae</taxon>
        <taxon>Betarhabdovirinae</taxon>
        <taxon>Alphacytorhabdovirus</taxon>
        <taxon>Alphacytorhabdovirus betawuhaninsectum</taxon>
        <taxon>Cytorhabdovirus betawuhaninsectum</taxon>
    </lineage>
</organism>
<evidence type="ECO:0000256" key="1">
    <source>
        <dbReference type="SAM" id="MobiDB-lite"/>
    </source>
</evidence>
<name>A0A0B5KXN2_9RHAB</name>
<keyword evidence="3" id="KW-1185">Reference proteome</keyword>
<dbReference type="GeneID" id="29122499"/>
<accession>A0A0B5KXN2</accession>
<feature type="region of interest" description="Disordered" evidence="1">
    <location>
        <begin position="159"/>
        <end position="187"/>
    </location>
</feature>
<reference evidence="2 3" key="1">
    <citation type="journal article" date="2015" name="Elife">
        <title>Unprecedented genomic diversity of RNA viruses in arthropods reveals the ancestry of negative-sense RNA viruses.</title>
        <authorList>
            <person name="Li C.X."/>
            <person name="Shi M."/>
            <person name="Tian J.H."/>
            <person name="Lin X.D."/>
            <person name="Kang Y.J."/>
            <person name="Chen L.J."/>
            <person name="Qin X.C."/>
            <person name="Xu J."/>
            <person name="Holmes E.C."/>
            <person name="Zhang Y.Z."/>
        </authorList>
    </citation>
    <scope>NUCLEOTIDE SEQUENCE [LARGE SCALE GENOMIC DNA]</scope>
    <source>
        <strain evidence="2 3">YCYC02</strain>
    </source>
</reference>
<dbReference type="EMBL" id="KM817651">
    <property type="protein sequence ID" value="AJG39183.1"/>
    <property type="molecule type" value="Viral_cRNA"/>
</dbReference>
<evidence type="ECO:0000313" key="2">
    <source>
        <dbReference type="EMBL" id="AJG39183.1"/>
    </source>
</evidence>
<sequence length="187" mass="20150">MDCGFYAISCVGSPISYSLMARAKASSFTEEQRIQATEAVLSKCDKLPTSFCQAVIHLIKINRFAPVEDETQDLFFGPKTQRVIYFMPPFTMMPSFIEIEEGTYHVHLPGGLMDVGGLKLIAKSDVKIKISALSAADAQIIFKERASDCVEALIPEVKPVGAPQPSNEGGGGSGKQIKASSGRCAQT</sequence>